<keyword evidence="2" id="KW-0378">Hydrolase</keyword>
<dbReference type="InterPro" id="IPR050471">
    <property type="entry name" value="AB_hydrolase"/>
</dbReference>
<dbReference type="PANTHER" id="PTHR43433:SF5">
    <property type="entry name" value="AB HYDROLASE-1 DOMAIN-CONTAINING PROTEIN"/>
    <property type="match status" value="1"/>
</dbReference>
<keyword evidence="3" id="KW-1185">Reference proteome</keyword>
<dbReference type="InterPro" id="IPR029058">
    <property type="entry name" value="AB_hydrolase_fold"/>
</dbReference>
<proteinExistence type="predicted"/>
<dbReference type="SUPFAM" id="SSF53474">
    <property type="entry name" value="alpha/beta-Hydrolases"/>
    <property type="match status" value="1"/>
</dbReference>
<dbReference type="Gene3D" id="3.40.50.1820">
    <property type="entry name" value="alpha/beta hydrolase"/>
    <property type="match status" value="1"/>
</dbReference>
<dbReference type="EMBL" id="JBHRTB010000010">
    <property type="protein sequence ID" value="MFC3143456.1"/>
    <property type="molecule type" value="Genomic_DNA"/>
</dbReference>
<dbReference type="Proteomes" id="UP001595632">
    <property type="component" value="Unassembled WGS sequence"/>
</dbReference>
<dbReference type="RefSeq" id="WP_275630745.1">
    <property type="nucleotide sequence ID" value="NZ_JARGYD010000001.1"/>
</dbReference>
<sequence length="297" mass="31017">MDTVTANGIAIAFETFGAADAEPMLLVSGLGTQMIRWDDGFCRALAACGYRVIRFDNRDAGLSTHMGDLPSPDFGALAASLMAGVRPEVPYTLLDMTADAVGLLDALGIEWAHVVGRSMGGMIAQCMAAEYPGRVRSLVSIMSSTGNPDLPQAAPEVMALMQRPRPDPVTDPEGFAEVSIAFARCITGSGAPFDAEAQGELALEEARRAHDPAGYGRQLAAMVTAGDRRARLATVRAPTLVIHGADDPLIPAACGADTAASVPGAEFLLIEGMGHDLPPAFWSRIVAAIDVNAKRAA</sequence>
<evidence type="ECO:0000259" key="1">
    <source>
        <dbReference type="Pfam" id="PF00561"/>
    </source>
</evidence>
<organism evidence="2 3">
    <name type="scientific">Psychromarinibacter halotolerans</name>
    <dbReference type="NCBI Taxonomy" id="1775175"/>
    <lineage>
        <taxon>Bacteria</taxon>
        <taxon>Pseudomonadati</taxon>
        <taxon>Pseudomonadota</taxon>
        <taxon>Alphaproteobacteria</taxon>
        <taxon>Rhodobacterales</taxon>
        <taxon>Paracoccaceae</taxon>
        <taxon>Psychromarinibacter</taxon>
    </lineage>
</organism>
<feature type="domain" description="AB hydrolase-1" evidence="1">
    <location>
        <begin position="23"/>
        <end position="276"/>
    </location>
</feature>
<evidence type="ECO:0000313" key="2">
    <source>
        <dbReference type="EMBL" id="MFC3143456.1"/>
    </source>
</evidence>
<dbReference type="InterPro" id="IPR000073">
    <property type="entry name" value="AB_hydrolase_1"/>
</dbReference>
<dbReference type="PANTHER" id="PTHR43433">
    <property type="entry name" value="HYDROLASE, ALPHA/BETA FOLD FAMILY PROTEIN"/>
    <property type="match status" value="1"/>
</dbReference>
<dbReference type="GO" id="GO:0016787">
    <property type="term" value="F:hydrolase activity"/>
    <property type="evidence" value="ECO:0007669"/>
    <property type="project" value="UniProtKB-KW"/>
</dbReference>
<gene>
    <name evidence="2" type="ORF">ACFOGP_12090</name>
</gene>
<dbReference type="Pfam" id="PF00561">
    <property type="entry name" value="Abhydrolase_1"/>
    <property type="match status" value="1"/>
</dbReference>
<evidence type="ECO:0000313" key="3">
    <source>
        <dbReference type="Proteomes" id="UP001595632"/>
    </source>
</evidence>
<reference evidence="3" key="1">
    <citation type="journal article" date="2019" name="Int. J. Syst. Evol. Microbiol.">
        <title>The Global Catalogue of Microorganisms (GCM) 10K type strain sequencing project: providing services to taxonomists for standard genome sequencing and annotation.</title>
        <authorList>
            <consortium name="The Broad Institute Genomics Platform"/>
            <consortium name="The Broad Institute Genome Sequencing Center for Infectious Disease"/>
            <person name="Wu L."/>
            <person name="Ma J."/>
        </authorList>
    </citation>
    <scope>NUCLEOTIDE SEQUENCE [LARGE SCALE GENOMIC DNA]</scope>
    <source>
        <strain evidence="3">KCTC 52366</strain>
    </source>
</reference>
<comment type="caution">
    <text evidence="2">The sequence shown here is derived from an EMBL/GenBank/DDBJ whole genome shotgun (WGS) entry which is preliminary data.</text>
</comment>
<protein>
    <submittedName>
        <fullName evidence="2">Alpha/beta fold hydrolase</fullName>
    </submittedName>
</protein>
<accession>A0ABV7GVB3</accession>
<name>A0ABV7GVB3_9RHOB</name>